<organism evidence="2 3">
    <name type="scientific">Halogranum tailed virus 1</name>
    <dbReference type="NCBI Taxonomy" id="1273749"/>
    <lineage>
        <taxon>Viruses</taxon>
        <taxon>Duplodnaviria</taxon>
        <taxon>Heunggongvirae</taxon>
        <taxon>Uroviricota</taxon>
        <taxon>Caudoviricetes</taxon>
        <taxon>Thumleimavirales</taxon>
        <taxon>Halomagnusviridae</taxon>
        <taxon>Hagravirus</taxon>
        <taxon>Hagravirus capitaneum</taxon>
        <taxon>Hagravirus HGTV1</taxon>
    </lineage>
</organism>
<accession>R4TMT8</accession>
<evidence type="ECO:0000313" key="3">
    <source>
        <dbReference type="Proteomes" id="UP000202786"/>
    </source>
</evidence>
<gene>
    <name evidence="2" type="primary">201</name>
    <name evidence="2" type="ORF">HGTV1_201</name>
</gene>
<evidence type="ECO:0000313" key="2">
    <source>
        <dbReference type="EMBL" id="AGM11498.1"/>
    </source>
</evidence>
<evidence type="ECO:0000259" key="1">
    <source>
        <dbReference type="Pfam" id="PF14243"/>
    </source>
</evidence>
<dbReference type="GeneID" id="16194038"/>
<dbReference type="KEGG" id="vg:16194038"/>
<protein>
    <recommendedName>
        <fullName evidence="1">ATP-grasp domain-containing protein</fullName>
    </recommendedName>
</protein>
<sequence>MPLVADFHDMRNRLSYYYPILRDTDGVRTPITQFYRIEGDFGSYPELEYREITRFMQEQQMREAFVRGDYSSAKYDESGRHIESQDPYDIEGTVIEMMRQLARGKRYLGSRIAVREWVPPEKEVRYFFKNGHISYKASLDDPMEFPDEQAERAAKAFDKYAWSCDFIKHEDTGKWYCIDMGLDGLYHSKKYGWTPHSEHHDEKYSPKQYVDEMPNPKALRY</sequence>
<keyword evidence="3" id="KW-1185">Reference proteome</keyword>
<dbReference type="InterPro" id="IPR025643">
    <property type="entry name" value="R2K_3"/>
</dbReference>
<dbReference type="Proteomes" id="UP000202786">
    <property type="component" value="Segment"/>
</dbReference>
<dbReference type="Pfam" id="PF14243">
    <property type="entry name" value="R2K_3"/>
    <property type="match status" value="1"/>
</dbReference>
<name>R4TMT8_9CAUD</name>
<proteinExistence type="predicted"/>
<dbReference type="EMBL" id="KC292026">
    <property type="protein sequence ID" value="AGM11498.1"/>
    <property type="molecule type" value="Genomic_DNA"/>
</dbReference>
<feature type="domain" description="ATP-grasp" evidence="1">
    <location>
        <begin position="81"/>
        <end position="181"/>
    </location>
</feature>
<dbReference type="RefSeq" id="YP_008059376.1">
    <property type="nucleotide sequence ID" value="NC_021328.1"/>
</dbReference>
<reference evidence="2 3" key="1">
    <citation type="submission" date="2012-12" db="EMBL/GenBank/DDBJ databases">
        <authorList>
            <person name="Sencilo A."/>
            <person name="Jacobs-Sera D."/>
            <person name="Russell D.A."/>
            <person name="Ko C."/>
            <person name="Atanasova N."/>
            <person name="Osterlund E."/>
            <person name="Oksanen H.M."/>
            <person name="Bamford D.H."/>
            <person name="Hatfull G.F."/>
            <person name="Roine E."/>
            <person name="Hendrix R.W."/>
        </authorList>
    </citation>
    <scope>NUCLEOTIDE SEQUENCE [LARGE SCALE GENOMIC DNA]</scope>
</reference>